<keyword evidence="3" id="KW-0378">Hydrolase</keyword>
<comment type="caution">
    <text evidence="7">The sequence shown here is derived from an EMBL/GenBank/DDBJ whole genome shotgun (WGS) entry which is preliminary data.</text>
</comment>
<evidence type="ECO:0000256" key="4">
    <source>
        <dbReference type="ARBA" id="ARBA00022962"/>
    </source>
</evidence>
<evidence type="ECO:0000256" key="1">
    <source>
        <dbReference type="ARBA" id="ARBA00008345"/>
    </source>
</evidence>
<evidence type="ECO:0000256" key="6">
    <source>
        <dbReference type="ARBA" id="ARBA00049534"/>
    </source>
</evidence>
<dbReference type="SUPFAM" id="SSF52317">
    <property type="entry name" value="Class I glutamine amidotransferase-like"/>
    <property type="match status" value="1"/>
</dbReference>
<dbReference type="Pfam" id="PF01174">
    <property type="entry name" value="SNO"/>
    <property type="match status" value="1"/>
</dbReference>
<keyword evidence="5" id="KW-0456">Lyase</keyword>
<dbReference type="PROSITE" id="PS51130">
    <property type="entry name" value="PDXT_SNO_2"/>
    <property type="match status" value="1"/>
</dbReference>
<evidence type="ECO:0000256" key="5">
    <source>
        <dbReference type="ARBA" id="ARBA00023239"/>
    </source>
</evidence>
<dbReference type="PROSITE" id="PS51273">
    <property type="entry name" value="GATASE_TYPE_1"/>
    <property type="match status" value="1"/>
</dbReference>
<evidence type="ECO:0000256" key="2">
    <source>
        <dbReference type="ARBA" id="ARBA00012918"/>
    </source>
</evidence>
<dbReference type="InterPro" id="IPR021196">
    <property type="entry name" value="PdxT/SNO_CS"/>
</dbReference>
<proteinExistence type="inferred from homology"/>
<comment type="similarity">
    <text evidence="1">Belongs to the glutaminase PdxT/SNO family.</text>
</comment>
<dbReference type="PIRSF" id="PIRSF005639">
    <property type="entry name" value="Glut_amidoT_SNO"/>
    <property type="match status" value="1"/>
</dbReference>
<reference evidence="7 8" key="1">
    <citation type="submission" date="2024-02" db="EMBL/GenBank/DDBJ databases">
        <authorList>
            <person name="Daric V."/>
            <person name="Darras S."/>
        </authorList>
    </citation>
    <scope>NUCLEOTIDE SEQUENCE [LARGE SCALE GENOMIC DNA]</scope>
</reference>
<gene>
    <name evidence="7" type="ORF">CVLEPA_LOCUS1129</name>
</gene>
<evidence type="ECO:0000313" key="7">
    <source>
        <dbReference type="EMBL" id="CAK8672139.1"/>
    </source>
</evidence>
<organism evidence="7 8">
    <name type="scientific">Clavelina lepadiformis</name>
    <name type="common">Light-bulb sea squirt</name>
    <name type="synonym">Ascidia lepadiformis</name>
    <dbReference type="NCBI Taxonomy" id="159417"/>
    <lineage>
        <taxon>Eukaryota</taxon>
        <taxon>Metazoa</taxon>
        <taxon>Chordata</taxon>
        <taxon>Tunicata</taxon>
        <taxon>Ascidiacea</taxon>
        <taxon>Aplousobranchia</taxon>
        <taxon>Clavelinidae</taxon>
        <taxon>Clavelina</taxon>
    </lineage>
</organism>
<sequence>MTTKVKVGVLAIQGAFIEHVHSLQKAENTLKLKKHDIEVQIMEIRTSDQLNDNLNGLIIPGGESTVMKRHFENGFLENLKDWTRLKNKFTWGTCAGLILLSNQMDGGNSELQIGGVDITCSRNAYGRQINSFESPLHLLDSQLQNIAGNNTCLGIFIRAPKIKSVDSQSVNVLCHLSAASHENNAVDEPVAVCQENIMVSTFHPELSGDTCWHEYFILQAAVRKSFQA</sequence>
<name>A0ABP0F136_CLALP</name>
<dbReference type="PANTHER" id="PTHR31559:SF0">
    <property type="entry name" value="PYRIDOXAL 5'-PHOSPHATE SYNTHASE SUBUNIT SNO1-RELATED"/>
    <property type="match status" value="1"/>
</dbReference>
<dbReference type="InterPro" id="IPR029062">
    <property type="entry name" value="Class_I_gatase-like"/>
</dbReference>
<keyword evidence="8" id="KW-1185">Reference proteome</keyword>
<dbReference type="Gene3D" id="3.40.50.880">
    <property type="match status" value="1"/>
</dbReference>
<dbReference type="EMBL" id="CAWYQH010000001">
    <property type="protein sequence ID" value="CAK8672139.1"/>
    <property type="molecule type" value="Genomic_DNA"/>
</dbReference>
<evidence type="ECO:0000313" key="8">
    <source>
        <dbReference type="Proteomes" id="UP001642483"/>
    </source>
</evidence>
<accession>A0ABP0F136</accession>
<dbReference type="NCBIfam" id="TIGR03800">
    <property type="entry name" value="PLP_synth_Pdx2"/>
    <property type="match status" value="1"/>
</dbReference>
<protein>
    <recommendedName>
        <fullName evidence="2">glutaminase</fullName>
        <ecNumber evidence="2">3.5.1.2</ecNumber>
    </recommendedName>
</protein>
<dbReference type="InterPro" id="IPR002161">
    <property type="entry name" value="PdxT/SNO"/>
</dbReference>
<dbReference type="EC" id="3.5.1.2" evidence="2"/>
<evidence type="ECO:0000256" key="3">
    <source>
        <dbReference type="ARBA" id="ARBA00022801"/>
    </source>
</evidence>
<dbReference type="PROSITE" id="PS01236">
    <property type="entry name" value="PDXT_SNO_1"/>
    <property type="match status" value="1"/>
</dbReference>
<dbReference type="Proteomes" id="UP001642483">
    <property type="component" value="Unassembled WGS sequence"/>
</dbReference>
<keyword evidence="4" id="KW-0315">Glutamine amidotransferase</keyword>
<comment type="catalytic activity">
    <reaction evidence="6">
        <text>L-glutamine + H2O = L-glutamate + NH4(+)</text>
        <dbReference type="Rhea" id="RHEA:15889"/>
        <dbReference type="ChEBI" id="CHEBI:15377"/>
        <dbReference type="ChEBI" id="CHEBI:28938"/>
        <dbReference type="ChEBI" id="CHEBI:29985"/>
        <dbReference type="ChEBI" id="CHEBI:58359"/>
        <dbReference type="EC" id="3.5.1.2"/>
    </reaction>
</comment>
<dbReference type="PANTHER" id="PTHR31559">
    <property type="entry name" value="PYRIDOXAL 5'-PHOSPHATE SYNTHASE SUBUNIT SNO"/>
    <property type="match status" value="1"/>
</dbReference>